<dbReference type="SUPFAM" id="SSF103481">
    <property type="entry name" value="Multidrug resistance efflux transporter EmrE"/>
    <property type="match status" value="2"/>
</dbReference>
<dbReference type="RefSeq" id="WP_126990230.1">
    <property type="nucleotide sequence ID" value="NZ_JTFC01000026.1"/>
</dbReference>
<evidence type="ECO:0000256" key="5">
    <source>
        <dbReference type="ARBA" id="ARBA00022989"/>
    </source>
</evidence>
<evidence type="ECO:0000256" key="2">
    <source>
        <dbReference type="ARBA" id="ARBA00007362"/>
    </source>
</evidence>
<proteinExistence type="inferred from homology"/>
<gene>
    <name evidence="9" type="ORF">QI30_07040</name>
</gene>
<dbReference type="InterPro" id="IPR037185">
    <property type="entry name" value="EmrE-like"/>
</dbReference>
<keyword evidence="5 7" id="KW-1133">Transmembrane helix</keyword>
<sequence>MRNQRFLGIVLALIGASLWGLNGTVSQYLFQHQHVDVNWFVTARLLGAGVILLGLQLIRKKPIMAVWHYKKFALHLVFFSIVGMLGVQYSYMAAIAYGNSAVATLLQYTAPVFIILYLIFSRQQPFLRMDVLMIIATLVGTWLLLTGGSLANFSVPMSAIIWGLISAVTLAFYTLYAKTLLAHFSALVVIGWAMLIAGIGMNFIHPIWAVGTIDFTWQTNIGLFFTIFFGTAIAFWFFFQSVGYLSAKESTLLGTVEPLMAIFSSIIWLGLAFSGLQMLGAALILGIVLIISLMSK</sequence>
<feature type="domain" description="EamA" evidence="8">
    <location>
        <begin position="158"/>
        <end position="292"/>
    </location>
</feature>
<dbReference type="PANTHER" id="PTHR32322">
    <property type="entry name" value="INNER MEMBRANE TRANSPORTER"/>
    <property type="match status" value="1"/>
</dbReference>
<protein>
    <submittedName>
        <fullName evidence="9">Transporter</fullName>
    </submittedName>
</protein>
<evidence type="ECO:0000313" key="9">
    <source>
        <dbReference type="EMBL" id="RUS57328.1"/>
    </source>
</evidence>
<name>A0A433RVN2_9BACL</name>
<feature type="transmembrane region" description="Helical" evidence="7">
    <location>
        <begin position="276"/>
        <end position="294"/>
    </location>
</feature>
<evidence type="ECO:0000256" key="1">
    <source>
        <dbReference type="ARBA" id="ARBA00004651"/>
    </source>
</evidence>
<feature type="domain" description="EamA" evidence="8">
    <location>
        <begin position="7"/>
        <end position="145"/>
    </location>
</feature>
<comment type="caution">
    <text evidence="9">The sequence shown here is derived from an EMBL/GenBank/DDBJ whole genome shotgun (WGS) entry which is preliminary data.</text>
</comment>
<evidence type="ECO:0000313" key="10">
    <source>
        <dbReference type="Proteomes" id="UP000288623"/>
    </source>
</evidence>
<accession>A0A433RVN2</accession>
<feature type="transmembrane region" description="Helical" evidence="7">
    <location>
        <begin position="72"/>
        <end position="91"/>
    </location>
</feature>
<feature type="transmembrane region" description="Helical" evidence="7">
    <location>
        <begin position="97"/>
        <end position="119"/>
    </location>
</feature>
<dbReference type="PANTHER" id="PTHR32322:SF18">
    <property type="entry name" value="S-ADENOSYLMETHIONINE_S-ADENOSYLHOMOCYSTEINE TRANSPORTER"/>
    <property type="match status" value="1"/>
</dbReference>
<organism evidence="9 10">
    <name type="scientific">Candidatus Kurthia intestinigallinarum</name>
    <dbReference type="NCBI Taxonomy" id="1562256"/>
    <lineage>
        <taxon>Bacteria</taxon>
        <taxon>Bacillati</taxon>
        <taxon>Bacillota</taxon>
        <taxon>Bacilli</taxon>
        <taxon>Bacillales</taxon>
        <taxon>Caryophanaceae</taxon>
        <taxon>Kurthia</taxon>
    </lineage>
</organism>
<feature type="transmembrane region" description="Helical" evidence="7">
    <location>
        <begin position="251"/>
        <end position="270"/>
    </location>
</feature>
<dbReference type="OrthoDB" id="9810818at2"/>
<dbReference type="InterPro" id="IPR000620">
    <property type="entry name" value="EamA_dom"/>
</dbReference>
<dbReference type="Proteomes" id="UP000288623">
    <property type="component" value="Unassembled WGS sequence"/>
</dbReference>
<evidence type="ECO:0000256" key="6">
    <source>
        <dbReference type="ARBA" id="ARBA00023136"/>
    </source>
</evidence>
<keyword evidence="6 7" id="KW-0472">Membrane</keyword>
<keyword evidence="10" id="KW-1185">Reference proteome</keyword>
<comment type="similarity">
    <text evidence="2">Belongs to the EamA transporter family.</text>
</comment>
<comment type="subcellular location">
    <subcellularLocation>
        <location evidence="1">Cell membrane</location>
        <topology evidence="1">Multi-pass membrane protein</topology>
    </subcellularLocation>
</comment>
<dbReference type="EMBL" id="JTFC01000026">
    <property type="protein sequence ID" value="RUS57328.1"/>
    <property type="molecule type" value="Genomic_DNA"/>
</dbReference>
<evidence type="ECO:0000256" key="3">
    <source>
        <dbReference type="ARBA" id="ARBA00022475"/>
    </source>
</evidence>
<dbReference type="InterPro" id="IPR050638">
    <property type="entry name" value="AA-Vitamin_Transporters"/>
</dbReference>
<evidence type="ECO:0000256" key="4">
    <source>
        <dbReference type="ARBA" id="ARBA00022692"/>
    </source>
</evidence>
<keyword evidence="3" id="KW-1003">Cell membrane</keyword>
<keyword evidence="4 7" id="KW-0812">Transmembrane</keyword>
<dbReference type="AlphaFoldDB" id="A0A433RVN2"/>
<evidence type="ECO:0000259" key="8">
    <source>
        <dbReference type="Pfam" id="PF00892"/>
    </source>
</evidence>
<feature type="transmembrane region" description="Helical" evidence="7">
    <location>
        <begin position="184"/>
        <end position="209"/>
    </location>
</feature>
<dbReference type="GO" id="GO:0005886">
    <property type="term" value="C:plasma membrane"/>
    <property type="evidence" value="ECO:0007669"/>
    <property type="project" value="UniProtKB-SubCell"/>
</dbReference>
<feature type="transmembrane region" description="Helical" evidence="7">
    <location>
        <begin position="221"/>
        <end position="239"/>
    </location>
</feature>
<reference evidence="9 10" key="1">
    <citation type="submission" date="2014-11" db="EMBL/GenBank/DDBJ databases">
        <title>Genome sequence and analysis of novel Kurthia sp.</title>
        <authorList>
            <person name="Lawson J.N."/>
            <person name="Gonzalez J.E."/>
            <person name="Rinauldi L."/>
            <person name="Xuan Z."/>
            <person name="Firman A."/>
            <person name="Shaddox L."/>
            <person name="Trudeau A."/>
            <person name="Shah S."/>
            <person name="Reiman D."/>
        </authorList>
    </citation>
    <scope>NUCLEOTIDE SEQUENCE [LARGE SCALE GENOMIC DNA]</scope>
    <source>
        <strain evidence="9 10">3B1D</strain>
    </source>
</reference>
<feature type="transmembrane region" description="Helical" evidence="7">
    <location>
        <begin position="39"/>
        <end position="58"/>
    </location>
</feature>
<feature type="transmembrane region" description="Helical" evidence="7">
    <location>
        <begin position="131"/>
        <end position="153"/>
    </location>
</feature>
<dbReference type="Pfam" id="PF00892">
    <property type="entry name" value="EamA"/>
    <property type="match status" value="2"/>
</dbReference>
<evidence type="ECO:0000256" key="7">
    <source>
        <dbReference type="SAM" id="Phobius"/>
    </source>
</evidence>
<feature type="transmembrane region" description="Helical" evidence="7">
    <location>
        <begin position="159"/>
        <end position="177"/>
    </location>
</feature>